<dbReference type="Proteomes" id="UP001338309">
    <property type="component" value="Unassembled WGS sequence"/>
</dbReference>
<dbReference type="EC" id="3.6.1.55" evidence="12"/>
<dbReference type="EMBL" id="BTPD01000005">
    <property type="protein sequence ID" value="GMQ29265.1"/>
    <property type="molecule type" value="Genomic_DNA"/>
</dbReference>
<evidence type="ECO:0000313" key="19">
    <source>
        <dbReference type="Proteomes" id="UP001338309"/>
    </source>
</evidence>
<dbReference type="InterPro" id="IPR047127">
    <property type="entry name" value="MutT-like"/>
</dbReference>
<organism evidence="18 19">
    <name type="scientific">Algoriphagus confluentis</name>
    <dbReference type="NCBI Taxonomy" id="1697556"/>
    <lineage>
        <taxon>Bacteria</taxon>
        <taxon>Pseudomonadati</taxon>
        <taxon>Bacteroidota</taxon>
        <taxon>Cytophagia</taxon>
        <taxon>Cytophagales</taxon>
        <taxon>Cyclobacteriaceae</taxon>
        <taxon>Algoriphagus</taxon>
    </lineage>
</organism>
<evidence type="ECO:0000256" key="6">
    <source>
        <dbReference type="ARBA" id="ARBA00022763"/>
    </source>
</evidence>
<evidence type="ECO:0000256" key="5">
    <source>
        <dbReference type="ARBA" id="ARBA00022723"/>
    </source>
</evidence>
<keyword evidence="7" id="KW-0378">Hydrolase</keyword>
<dbReference type="Pfam" id="PF00293">
    <property type="entry name" value="NUDIX"/>
    <property type="match status" value="1"/>
</dbReference>
<comment type="cofactor">
    <cofactor evidence="1">
        <name>Mg(2+)</name>
        <dbReference type="ChEBI" id="CHEBI:18420"/>
    </cofactor>
</comment>
<keyword evidence="3" id="KW-0515">Mutator protein</keyword>
<reference evidence="18 19" key="1">
    <citation type="submission" date="2023-08" db="EMBL/GenBank/DDBJ databases">
        <title>Draft genome sequence of Algoriphagus confluentis.</title>
        <authorList>
            <person name="Takatani N."/>
            <person name="Hosokawa M."/>
            <person name="Sawabe T."/>
        </authorList>
    </citation>
    <scope>NUCLEOTIDE SEQUENCE [LARGE SCALE GENOMIC DNA]</scope>
    <source>
        <strain evidence="18 19">NBRC 111222</strain>
    </source>
</reference>
<dbReference type="PANTHER" id="PTHR47707:SF1">
    <property type="entry name" value="NUDIX HYDROLASE FAMILY PROTEIN"/>
    <property type="match status" value="1"/>
</dbReference>
<comment type="similarity">
    <text evidence="2">Belongs to the Nudix hydrolase family.</text>
</comment>
<evidence type="ECO:0000256" key="13">
    <source>
        <dbReference type="ARBA" id="ARBA00040794"/>
    </source>
</evidence>
<keyword evidence="5" id="KW-0479">Metal-binding</keyword>
<evidence type="ECO:0000256" key="3">
    <source>
        <dbReference type="ARBA" id="ARBA00022457"/>
    </source>
</evidence>
<evidence type="ECO:0000256" key="1">
    <source>
        <dbReference type="ARBA" id="ARBA00001946"/>
    </source>
</evidence>
<evidence type="ECO:0000256" key="9">
    <source>
        <dbReference type="ARBA" id="ARBA00023204"/>
    </source>
</evidence>
<dbReference type="SUPFAM" id="SSF55811">
    <property type="entry name" value="Nudix"/>
    <property type="match status" value="1"/>
</dbReference>
<evidence type="ECO:0000313" key="18">
    <source>
        <dbReference type="EMBL" id="GMQ29265.1"/>
    </source>
</evidence>
<evidence type="ECO:0000256" key="16">
    <source>
        <dbReference type="ARBA" id="ARBA00042798"/>
    </source>
</evidence>
<dbReference type="CDD" id="cd03425">
    <property type="entry name" value="NUDIX_MutT_NudA_like"/>
    <property type="match status" value="1"/>
</dbReference>
<keyword evidence="6" id="KW-0227">DNA damage</keyword>
<dbReference type="InterPro" id="IPR000086">
    <property type="entry name" value="NUDIX_hydrolase_dom"/>
</dbReference>
<dbReference type="PROSITE" id="PS51462">
    <property type="entry name" value="NUDIX"/>
    <property type="match status" value="1"/>
</dbReference>
<keyword evidence="4" id="KW-0235">DNA replication</keyword>
<keyword evidence="19" id="KW-1185">Reference proteome</keyword>
<evidence type="ECO:0000259" key="17">
    <source>
        <dbReference type="PROSITE" id="PS51462"/>
    </source>
</evidence>
<sequence>MNSYSPYSFPIFDAMKIIPVACALIFSDGKVLATQRSQSMDLPGKWEFPGGKVEEEESPEECLKREIREELSIEIELFGKISPNEFSYPSKKICLIPYLAHWTGGEIYLTEHEQFLWLEEKDLLSLDWAPADLPIVHELIEKWVKLVDSKER</sequence>
<evidence type="ECO:0000256" key="14">
    <source>
        <dbReference type="ARBA" id="ARBA00041592"/>
    </source>
</evidence>
<evidence type="ECO:0000256" key="10">
    <source>
        <dbReference type="ARBA" id="ARBA00035861"/>
    </source>
</evidence>
<evidence type="ECO:0000256" key="12">
    <source>
        <dbReference type="ARBA" id="ARBA00038905"/>
    </source>
</evidence>
<comment type="catalytic activity">
    <reaction evidence="10">
        <text>8-oxo-dGTP + H2O = 8-oxo-dGMP + diphosphate + H(+)</text>
        <dbReference type="Rhea" id="RHEA:31575"/>
        <dbReference type="ChEBI" id="CHEBI:15377"/>
        <dbReference type="ChEBI" id="CHEBI:15378"/>
        <dbReference type="ChEBI" id="CHEBI:33019"/>
        <dbReference type="ChEBI" id="CHEBI:63224"/>
        <dbReference type="ChEBI" id="CHEBI:77896"/>
        <dbReference type="EC" id="3.6.1.55"/>
    </reaction>
</comment>
<keyword evidence="8" id="KW-0460">Magnesium</keyword>
<keyword evidence="9" id="KW-0234">DNA repair</keyword>
<dbReference type="RefSeq" id="WP_338223982.1">
    <property type="nucleotide sequence ID" value="NZ_BTPD01000005.1"/>
</dbReference>
<evidence type="ECO:0000256" key="11">
    <source>
        <dbReference type="ARBA" id="ARBA00036904"/>
    </source>
</evidence>
<protein>
    <recommendedName>
        <fullName evidence="13">8-oxo-dGTP diphosphatase</fullName>
        <ecNumber evidence="12">3.6.1.55</ecNumber>
    </recommendedName>
    <alternativeName>
        <fullName evidence="16">7,8-dihydro-8-oxoguanine-triphosphatase</fullName>
    </alternativeName>
    <alternativeName>
        <fullName evidence="15">Mutator protein MutT</fullName>
    </alternativeName>
    <alternativeName>
        <fullName evidence="14">dGTP pyrophosphohydrolase</fullName>
    </alternativeName>
</protein>
<proteinExistence type="inferred from homology"/>
<evidence type="ECO:0000256" key="4">
    <source>
        <dbReference type="ARBA" id="ARBA00022705"/>
    </source>
</evidence>
<evidence type="ECO:0000256" key="2">
    <source>
        <dbReference type="ARBA" id="ARBA00005582"/>
    </source>
</evidence>
<dbReference type="InterPro" id="IPR020476">
    <property type="entry name" value="Nudix_hydrolase"/>
</dbReference>
<accession>A0ABQ6PPU5</accession>
<evidence type="ECO:0000256" key="8">
    <source>
        <dbReference type="ARBA" id="ARBA00022842"/>
    </source>
</evidence>
<dbReference type="PRINTS" id="PR00502">
    <property type="entry name" value="NUDIXFAMILY"/>
</dbReference>
<dbReference type="InterPro" id="IPR015797">
    <property type="entry name" value="NUDIX_hydrolase-like_dom_sf"/>
</dbReference>
<feature type="domain" description="Nudix hydrolase" evidence="17">
    <location>
        <begin position="15"/>
        <end position="141"/>
    </location>
</feature>
<dbReference type="PANTHER" id="PTHR47707">
    <property type="entry name" value="8-OXO-DGTP DIPHOSPHATASE"/>
    <property type="match status" value="1"/>
</dbReference>
<evidence type="ECO:0000256" key="15">
    <source>
        <dbReference type="ARBA" id="ARBA00041979"/>
    </source>
</evidence>
<comment type="catalytic activity">
    <reaction evidence="11">
        <text>8-oxo-GTP + H2O = 8-oxo-GMP + diphosphate + H(+)</text>
        <dbReference type="Rhea" id="RHEA:67616"/>
        <dbReference type="ChEBI" id="CHEBI:15377"/>
        <dbReference type="ChEBI" id="CHEBI:15378"/>
        <dbReference type="ChEBI" id="CHEBI:33019"/>
        <dbReference type="ChEBI" id="CHEBI:143553"/>
        <dbReference type="ChEBI" id="CHEBI:145694"/>
    </reaction>
</comment>
<evidence type="ECO:0000256" key="7">
    <source>
        <dbReference type="ARBA" id="ARBA00022801"/>
    </source>
</evidence>
<dbReference type="Gene3D" id="3.90.79.10">
    <property type="entry name" value="Nucleoside Triphosphate Pyrophosphohydrolase"/>
    <property type="match status" value="1"/>
</dbReference>
<comment type="caution">
    <text evidence="18">The sequence shown here is derived from an EMBL/GenBank/DDBJ whole genome shotgun (WGS) entry which is preliminary data.</text>
</comment>
<gene>
    <name evidence="18" type="ORF">Aconfl_19080</name>
</gene>
<name>A0ABQ6PPU5_9BACT</name>